<accession>A0A829YNB2</accession>
<evidence type="ECO:0000313" key="1">
    <source>
        <dbReference type="EMBL" id="GFE84954.1"/>
    </source>
</evidence>
<proteinExistence type="predicted"/>
<dbReference type="Proteomes" id="UP000445000">
    <property type="component" value="Unassembled WGS sequence"/>
</dbReference>
<reference evidence="2" key="1">
    <citation type="submission" date="2020-01" db="EMBL/GenBank/DDBJ databases">
        <title>'Steroidobacter agaridevorans' sp. nov., agar-degrading bacteria isolated from rhizosphere soils.</title>
        <authorList>
            <person name="Ikenaga M."/>
            <person name="Kataoka M."/>
            <person name="Murouchi A."/>
            <person name="Katsuragi S."/>
            <person name="Sakai M."/>
        </authorList>
    </citation>
    <scope>NUCLEOTIDE SEQUENCE [LARGE SCALE GENOMIC DNA]</scope>
    <source>
        <strain evidence="2">YU21-B</strain>
    </source>
</reference>
<name>A0A829YNB2_9GAMM</name>
<organism evidence="1 2">
    <name type="scientific">Steroidobacter agaridevorans</name>
    <dbReference type="NCBI Taxonomy" id="2695856"/>
    <lineage>
        <taxon>Bacteria</taxon>
        <taxon>Pseudomonadati</taxon>
        <taxon>Pseudomonadota</taxon>
        <taxon>Gammaproteobacteria</taxon>
        <taxon>Steroidobacterales</taxon>
        <taxon>Steroidobacteraceae</taxon>
        <taxon>Steroidobacter</taxon>
    </lineage>
</organism>
<evidence type="ECO:0000313" key="2">
    <source>
        <dbReference type="Proteomes" id="UP000445000"/>
    </source>
</evidence>
<protein>
    <submittedName>
        <fullName evidence="1">Uncharacterized protein</fullName>
    </submittedName>
</protein>
<comment type="caution">
    <text evidence="1">The sequence shown here is derived from an EMBL/GenBank/DDBJ whole genome shotgun (WGS) entry which is preliminary data.</text>
</comment>
<dbReference type="EMBL" id="BLJN01000012">
    <property type="protein sequence ID" value="GFE84954.1"/>
    <property type="molecule type" value="Genomic_DNA"/>
</dbReference>
<gene>
    <name evidence="1" type="ORF">GCM10011487_69540</name>
</gene>
<dbReference type="AlphaFoldDB" id="A0A829YNB2"/>
<keyword evidence="2" id="KW-1185">Reference proteome</keyword>
<sequence length="106" mass="12432">MHLLELLHLLIRQQLDQLLLHDWIEPDQAPHTGVLRHQRSSLLGAKFRSLFWITETFLQPPRKLIRFVADNEESALRLRPLLVQRGLASRGARVYRSKHIRVLNDG</sequence>